<sequence length="110" mass="12781">MFATAAPTDPRYTDQGQAIVLQTKLQLIRDEKTARELAPQHSASIPQGRGELERTKWSIQFGRRLRRALDFTVLIVFFWVHHTFINKASLPPDSIFNDWEQMGNYWTSMS</sequence>
<keyword evidence="2" id="KW-1185">Reference proteome</keyword>
<comment type="caution">
    <text evidence="1">The sequence shown here is derived from an EMBL/GenBank/DDBJ whole genome shotgun (WGS) entry which is preliminary data.</text>
</comment>
<organism evidence="1 2">
    <name type="scientific">Elysia crispata</name>
    <name type="common">lettuce slug</name>
    <dbReference type="NCBI Taxonomy" id="231223"/>
    <lineage>
        <taxon>Eukaryota</taxon>
        <taxon>Metazoa</taxon>
        <taxon>Spiralia</taxon>
        <taxon>Lophotrochozoa</taxon>
        <taxon>Mollusca</taxon>
        <taxon>Gastropoda</taxon>
        <taxon>Heterobranchia</taxon>
        <taxon>Euthyneura</taxon>
        <taxon>Panpulmonata</taxon>
        <taxon>Sacoglossa</taxon>
        <taxon>Placobranchoidea</taxon>
        <taxon>Plakobranchidae</taxon>
        <taxon>Elysia</taxon>
    </lineage>
</organism>
<proteinExistence type="predicted"/>
<reference evidence="1" key="1">
    <citation type="journal article" date="2023" name="G3 (Bethesda)">
        <title>A reference genome for the long-term kleptoplast-retaining sea slug Elysia crispata morphotype clarki.</title>
        <authorList>
            <person name="Eastman K.E."/>
            <person name="Pendleton A.L."/>
            <person name="Shaikh M.A."/>
            <person name="Suttiyut T."/>
            <person name="Ogas R."/>
            <person name="Tomko P."/>
            <person name="Gavelis G."/>
            <person name="Widhalm J.R."/>
            <person name="Wisecaver J.H."/>
        </authorList>
    </citation>
    <scope>NUCLEOTIDE SEQUENCE</scope>
    <source>
        <strain evidence="1">ECLA1</strain>
    </source>
</reference>
<evidence type="ECO:0000313" key="2">
    <source>
        <dbReference type="Proteomes" id="UP001283361"/>
    </source>
</evidence>
<accession>A0AAE0ZE71</accession>
<dbReference type="AlphaFoldDB" id="A0AAE0ZE71"/>
<evidence type="ECO:0000313" key="1">
    <source>
        <dbReference type="EMBL" id="KAK3767271.1"/>
    </source>
</evidence>
<gene>
    <name evidence="1" type="ORF">RRG08_035261</name>
</gene>
<protein>
    <submittedName>
        <fullName evidence="1">Uncharacterized protein</fullName>
    </submittedName>
</protein>
<dbReference type="EMBL" id="JAWDGP010004165">
    <property type="protein sequence ID" value="KAK3767271.1"/>
    <property type="molecule type" value="Genomic_DNA"/>
</dbReference>
<name>A0AAE0ZE71_9GAST</name>
<dbReference type="Proteomes" id="UP001283361">
    <property type="component" value="Unassembled WGS sequence"/>
</dbReference>